<gene>
    <name evidence="5" type="ORF">Q2T52_22910</name>
</gene>
<reference evidence="5" key="2">
    <citation type="submission" date="2023-07" db="EMBL/GenBank/DDBJ databases">
        <authorList>
            <person name="Sun H."/>
        </authorList>
    </citation>
    <scope>NUCLEOTIDE SEQUENCE</scope>
    <source>
        <strain evidence="5">05753</strain>
    </source>
</reference>
<keyword evidence="2" id="KW-0238">DNA-binding</keyword>
<reference evidence="5" key="1">
    <citation type="journal article" date="2015" name="Int. J. Syst. Evol. Microbiol.">
        <title>Rhizobium oryzicola sp. nov., potential plant-growth-promoting endophytic bacteria isolated from rice roots.</title>
        <authorList>
            <person name="Zhang X.X."/>
            <person name="Gao J.S."/>
            <person name="Cao Y.H."/>
            <person name="Sheirdil R.A."/>
            <person name="Wang X.C."/>
            <person name="Zhang L."/>
        </authorList>
    </citation>
    <scope>NUCLEOTIDE SEQUENCE</scope>
    <source>
        <strain evidence="5">05753</strain>
    </source>
</reference>
<dbReference type="PANTHER" id="PTHR46796">
    <property type="entry name" value="HTH-TYPE TRANSCRIPTIONAL ACTIVATOR RHAS-RELATED"/>
    <property type="match status" value="1"/>
</dbReference>
<dbReference type="Proteomes" id="UP001169006">
    <property type="component" value="Unassembled WGS sequence"/>
</dbReference>
<keyword evidence="1" id="KW-0805">Transcription regulation</keyword>
<proteinExistence type="predicted"/>
<name>A0ABT8T306_9HYPH</name>
<dbReference type="InterPro" id="IPR050204">
    <property type="entry name" value="AraC_XylS_family_regulators"/>
</dbReference>
<dbReference type="SMART" id="SM00342">
    <property type="entry name" value="HTH_ARAC"/>
    <property type="match status" value="1"/>
</dbReference>
<feature type="domain" description="HTH araC/xylS-type" evidence="4">
    <location>
        <begin position="76"/>
        <end position="174"/>
    </location>
</feature>
<dbReference type="Pfam" id="PF12833">
    <property type="entry name" value="HTH_18"/>
    <property type="match status" value="1"/>
</dbReference>
<sequence length="180" mass="20176">MSIHDRSFGNTPSTPIEINRLPMAAALDLARLLEIAEQHAATDADVVRNYINRARSLLAPQQPATRTGGLAPWQIKRLDRHIDENIEQSLRVVELARLVRLSPSHFAKAFKTSFGTTPHLHVQAKRIARAKEMLLAKDRPLAEIALDCGMCDQAHLSRVFRKATGLAPSQWRREFASLTE</sequence>
<keyword evidence="3" id="KW-0804">Transcription</keyword>
<evidence type="ECO:0000256" key="1">
    <source>
        <dbReference type="ARBA" id="ARBA00023015"/>
    </source>
</evidence>
<dbReference type="SUPFAM" id="SSF46689">
    <property type="entry name" value="Homeodomain-like"/>
    <property type="match status" value="2"/>
</dbReference>
<evidence type="ECO:0000259" key="4">
    <source>
        <dbReference type="PROSITE" id="PS01124"/>
    </source>
</evidence>
<evidence type="ECO:0000256" key="2">
    <source>
        <dbReference type="ARBA" id="ARBA00023125"/>
    </source>
</evidence>
<dbReference type="EMBL" id="JAUKWQ010000011">
    <property type="protein sequence ID" value="MDO1584950.1"/>
    <property type="molecule type" value="Genomic_DNA"/>
</dbReference>
<keyword evidence="6" id="KW-1185">Reference proteome</keyword>
<evidence type="ECO:0000256" key="3">
    <source>
        <dbReference type="ARBA" id="ARBA00023163"/>
    </source>
</evidence>
<accession>A0ABT8T306</accession>
<dbReference type="PROSITE" id="PS00041">
    <property type="entry name" value="HTH_ARAC_FAMILY_1"/>
    <property type="match status" value="1"/>
</dbReference>
<dbReference type="PROSITE" id="PS01124">
    <property type="entry name" value="HTH_ARAC_FAMILY_2"/>
    <property type="match status" value="1"/>
</dbReference>
<organism evidence="5 6">
    <name type="scientific">Rhizobium oryzicola</name>
    <dbReference type="NCBI Taxonomy" id="1232668"/>
    <lineage>
        <taxon>Bacteria</taxon>
        <taxon>Pseudomonadati</taxon>
        <taxon>Pseudomonadota</taxon>
        <taxon>Alphaproteobacteria</taxon>
        <taxon>Hyphomicrobiales</taxon>
        <taxon>Rhizobiaceae</taxon>
        <taxon>Rhizobium/Agrobacterium group</taxon>
        <taxon>Rhizobium</taxon>
    </lineage>
</organism>
<dbReference type="RefSeq" id="WP_302079212.1">
    <property type="nucleotide sequence ID" value="NZ_JAUKWQ010000011.1"/>
</dbReference>
<dbReference type="Gene3D" id="1.10.10.60">
    <property type="entry name" value="Homeodomain-like"/>
    <property type="match status" value="2"/>
</dbReference>
<comment type="caution">
    <text evidence="5">The sequence shown here is derived from an EMBL/GenBank/DDBJ whole genome shotgun (WGS) entry which is preliminary data.</text>
</comment>
<dbReference type="InterPro" id="IPR018060">
    <property type="entry name" value="HTH_AraC"/>
</dbReference>
<evidence type="ECO:0000313" key="6">
    <source>
        <dbReference type="Proteomes" id="UP001169006"/>
    </source>
</evidence>
<dbReference type="InterPro" id="IPR009057">
    <property type="entry name" value="Homeodomain-like_sf"/>
</dbReference>
<dbReference type="InterPro" id="IPR018062">
    <property type="entry name" value="HTH_AraC-typ_CS"/>
</dbReference>
<protein>
    <submittedName>
        <fullName evidence="5">AraC family transcriptional regulator</fullName>
    </submittedName>
</protein>
<dbReference type="PANTHER" id="PTHR46796:SF6">
    <property type="entry name" value="ARAC SUBFAMILY"/>
    <property type="match status" value="1"/>
</dbReference>
<evidence type="ECO:0000313" key="5">
    <source>
        <dbReference type="EMBL" id="MDO1584950.1"/>
    </source>
</evidence>